<feature type="compositionally biased region" description="Basic and acidic residues" evidence="1">
    <location>
        <begin position="18"/>
        <end position="28"/>
    </location>
</feature>
<proteinExistence type="predicted"/>
<dbReference type="InterPro" id="IPR008972">
    <property type="entry name" value="Cupredoxin"/>
</dbReference>
<evidence type="ECO:0000256" key="1">
    <source>
        <dbReference type="SAM" id="MobiDB-lite"/>
    </source>
</evidence>
<accession>A0A1H3LIA2</accession>
<dbReference type="RefSeq" id="WP_244522628.1">
    <property type="nucleotide sequence ID" value="NZ_FNOT01000009.1"/>
</dbReference>
<gene>
    <name evidence="2" type="ORF">SAMN05660209_03344</name>
</gene>
<feature type="region of interest" description="Disordered" evidence="1">
    <location>
        <begin position="15"/>
        <end position="46"/>
    </location>
</feature>
<dbReference type="EMBL" id="FNOT01000009">
    <property type="protein sequence ID" value="SDY63674.1"/>
    <property type="molecule type" value="Genomic_DNA"/>
</dbReference>
<dbReference type="AlphaFoldDB" id="A0A1H3LIA2"/>
<name>A0A1H3LIA2_9ACTN</name>
<sequence>MLITARPGDRLVVPSLDRTGEGEHRTEVPPHGLGKTLLRGHDGRTPTVVPVPPARGRRRAPRDHRAARVTRRAAAGAAVAVVLLTGCAGTAPPEVEGGAPAGSPPAGSAPATHDAGQRIDVTVAAGRVGGDTGRVPVSLGETVTLTVTGDAADEVHLHGYDLTAPLAPGRPATLTFVADVPGVFEAELHGAGTVLLTLQVG</sequence>
<evidence type="ECO:0008006" key="4">
    <source>
        <dbReference type="Google" id="ProtNLM"/>
    </source>
</evidence>
<dbReference type="SUPFAM" id="SSF49503">
    <property type="entry name" value="Cupredoxins"/>
    <property type="match status" value="1"/>
</dbReference>
<dbReference type="STRING" id="1137993.SAMN05660209_03344"/>
<keyword evidence="3" id="KW-1185">Reference proteome</keyword>
<feature type="region of interest" description="Disordered" evidence="1">
    <location>
        <begin position="94"/>
        <end position="115"/>
    </location>
</feature>
<organism evidence="2 3">
    <name type="scientific">Geodermatophilus africanus</name>
    <dbReference type="NCBI Taxonomy" id="1137993"/>
    <lineage>
        <taxon>Bacteria</taxon>
        <taxon>Bacillati</taxon>
        <taxon>Actinomycetota</taxon>
        <taxon>Actinomycetes</taxon>
        <taxon>Geodermatophilales</taxon>
        <taxon>Geodermatophilaceae</taxon>
        <taxon>Geodermatophilus</taxon>
    </lineage>
</organism>
<evidence type="ECO:0000313" key="2">
    <source>
        <dbReference type="EMBL" id="SDY63674.1"/>
    </source>
</evidence>
<reference evidence="3" key="1">
    <citation type="submission" date="2016-10" db="EMBL/GenBank/DDBJ databases">
        <authorList>
            <person name="Varghese N."/>
            <person name="Submissions S."/>
        </authorList>
    </citation>
    <scope>NUCLEOTIDE SEQUENCE [LARGE SCALE GENOMIC DNA]</scope>
    <source>
        <strain evidence="3">DSM 45422</strain>
    </source>
</reference>
<evidence type="ECO:0000313" key="3">
    <source>
        <dbReference type="Proteomes" id="UP000198921"/>
    </source>
</evidence>
<protein>
    <recommendedName>
        <fullName evidence="4">Cupredoxin-like domain-containing protein</fullName>
    </recommendedName>
</protein>
<dbReference type="Gene3D" id="2.60.40.420">
    <property type="entry name" value="Cupredoxins - blue copper proteins"/>
    <property type="match status" value="1"/>
</dbReference>
<dbReference type="Proteomes" id="UP000198921">
    <property type="component" value="Unassembled WGS sequence"/>
</dbReference>